<reference evidence="2" key="1">
    <citation type="submission" date="2021-05" db="EMBL/GenBank/DDBJ databases">
        <authorList>
            <person name="Alioto T."/>
            <person name="Alioto T."/>
            <person name="Gomez Garrido J."/>
        </authorList>
    </citation>
    <scope>NUCLEOTIDE SEQUENCE</scope>
</reference>
<organism evidence="2">
    <name type="scientific">Culex pipiens</name>
    <name type="common">House mosquito</name>
    <dbReference type="NCBI Taxonomy" id="7175"/>
    <lineage>
        <taxon>Eukaryota</taxon>
        <taxon>Metazoa</taxon>
        <taxon>Ecdysozoa</taxon>
        <taxon>Arthropoda</taxon>
        <taxon>Hexapoda</taxon>
        <taxon>Insecta</taxon>
        <taxon>Pterygota</taxon>
        <taxon>Neoptera</taxon>
        <taxon>Endopterygota</taxon>
        <taxon>Diptera</taxon>
        <taxon>Nematocera</taxon>
        <taxon>Culicoidea</taxon>
        <taxon>Culicidae</taxon>
        <taxon>Culicinae</taxon>
        <taxon>Culicini</taxon>
        <taxon>Culex</taxon>
        <taxon>Culex</taxon>
    </lineage>
</organism>
<dbReference type="Gene3D" id="1.20.1280.50">
    <property type="match status" value="1"/>
</dbReference>
<dbReference type="InterPro" id="IPR032675">
    <property type="entry name" value="LRR_dom_sf"/>
</dbReference>
<dbReference type="SUPFAM" id="SSF52047">
    <property type="entry name" value="RNI-like"/>
    <property type="match status" value="1"/>
</dbReference>
<dbReference type="PANTHER" id="PTHR38926:SF5">
    <property type="entry name" value="F-BOX AND LEUCINE-RICH REPEAT PROTEIN 6"/>
    <property type="match status" value="1"/>
</dbReference>
<dbReference type="PROSITE" id="PS50181">
    <property type="entry name" value="FBOX"/>
    <property type="match status" value="1"/>
</dbReference>
<sequence>MNPSTNTQVSCNGPCRKRFPPAAVNMDQATANVLLSTCRTPGLQWLCPKCHHSVNLQLSTANRDGTELPPKLWIEIFRNLDKRSMLRVRSTCRRWRDIVDQNQSLRKEFGIRFLFKTTFDEQFSPENLFPASCATLFRATIVTVDAWWPPFGAGLTELFLGNCEVALPVLLGMLKETPNLTKLTLGGINYTTAEEVEVDFRLDKLDYLASDWVFEVFRNMAPRLRRLKLSSELDEEQEAKACRLLEAVQGTLRELEGNLTPFMLKKIAGMDRLELKSLVHRGEADLAVQLSRMKLSIEELDVIADNEDLCKIGRNLAKLRKARFALKDSEPVVPSFLDEMPLLKVLHLEGIGAFLNLNLLKSAHLISLHLDQFNFTVDCLQRYLTNCPNLQVLAISNCALDSWSDIFTARFNSLRCLRLWSNWVDKDIMSVPEKLIHLTELFISDHKMTTELLVKLLLQCPRLAKLTIGLMETINDEFVGMLSRFPHLRELHIYGCPLTDKAVKLVVDSGSHLRVQLDCNNISDAAIDLLSYVMRSRE</sequence>
<dbReference type="PANTHER" id="PTHR38926">
    <property type="entry name" value="F-BOX DOMAIN CONTAINING PROTEIN, EXPRESSED"/>
    <property type="match status" value="1"/>
</dbReference>
<dbReference type="EMBL" id="HBUE01023912">
    <property type="protein sequence ID" value="CAG6453817.1"/>
    <property type="molecule type" value="Transcribed_RNA"/>
</dbReference>
<dbReference type="InterPro" id="IPR001810">
    <property type="entry name" value="F-box_dom"/>
</dbReference>
<feature type="domain" description="F-box" evidence="1">
    <location>
        <begin position="62"/>
        <end position="108"/>
    </location>
</feature>
<proteinExistence type="predicted"/>
<dbReference type="Pfam" id="PF12937">
    <property type="entry name" value="F-box-like"/>
    <property type="match status" value="1"/>
</dbReference>
<dbReference type="CDD" id="cd09917">
    <property type="entry name" value="F-box_SF"/>
    <property type="match status" value="1"/>
</dbReference>
<evidence type="ECO:0000313" key="2">
    <source>
        <dbReference type="EMBL" id="CAG6453817.1"/>
    </source>
</evidence>
<dbReference type="SUPFAM" id="SSF81383">
    <property type="entry name" value="F-box domain"/>
    <property type="match status" value="1"/>
</dbReference>
<protein>
    <submittedName>
        <fullName evidence="2">(northern house mosquito) hypothetical protein</fullName>
    </submittedName>
</protein>
<dbReference type="SMART" id="SM00256">
    <property type="entry name" value="FBOX"/>
    <property type="match status" value="1"/>
</dbReference>
<accession>A0A8D8AFL1</accession>
<dbReference type="Gene3D" id="3.80.10.10">
    <property type="entry name" value="Ribonuclease Inhibitor"/>
    <property type="match status" value="1"/>
</dbReference>
<name>A0A8D8AFL1_CULPI</name>
<evidence type="ECO:0000259" key="1">
    <source>
        <dbReference type="PROSITE" id="PS50181"/>
    </source>
</evidence>
<dbReference type="InterPro" id="IPR036047">
    <property type="entry name" value="F-box-like_dom_sf"/>
</dbReference>
<dbReference type="AlphaFoldDB" id="A0A8D8AFL1"/>